<dbReference type="InterPro" id="IPR042174">
    <property type="entry name" value="RecF_2"/>
</dbReference>
<evidence type="ECO:0000256" key="7">
    <source>
        <dbReference type="ARBA" id="ARBA00022763"/>
    </source>
</evidence>
<evidence type="ECO:0000256" key="12">
    <source>
        <dbReference type="HAMAP-Rule" id="MF_00365"/>
    </source>
</evidence>
<dbReference type="InterPro" id="IPR027417">
    <property type="entry name" value="P-loop_NTPase"/>
</dbReference>
<evidence type="ECO:0000256" key="13">
    <source>
        <dbReference type="RuleBase" id="RU000578"/>
    </source>
</evidence>
<dbReference type="Pfam" id="PF02463">
    <property type="entry name" value="SMC_N"/>
    <property type="match status" value="1"/>
</dbReference>
<keyword evidence="5 12" id="KW-0235">DNA replication</keyword>
<keyword evidence="16" id="KW-1185">Reference proteome</keyword>
<dbReference type="CDD" id="cd03242">
    <property type="entry name" value="ABC_RecF"/>
    <property type="match status" value="1"/>
</dbReference>
<evidence type="ECO:0000256" key="10">
    <source>
        <dbReference type="ARBA" id="ARBA00023204"/>
    </source>
</evidence>
<evidence type="ECO:0000256" key="6">
    <source>
        <dbReference type="ARBA" id="ARBA00022741"/>
    </source>
</evidence>
<keyword evidence="7 12" id="KW-0227">DNA damage</keyword>
<dbReference type="SUPFAM" id="SSF52540">
    <property type="entry name" value="P-loop containing nucleoside triphosphate hydrolases"/>
    <property type="match status" value="1"/>
</dbReference>
<protein>
    <recommendedName>
        <fullName evidence="3 12">DNA replication and repair protein RecF</fullName>
    </recommendedName>
</protein>
<dbReference type="InterPro" id="IPR018078">
    <property type="entry name" value="DNA-binding_RecF_CS"/>
</dbReference>
<keyword evidence="11 12" id="KW-0742">SOS response</keyword>
<feature type="binding site" evidence="12">
    <location>
        <begin position="30"/>
        <end position="37"/>
    </location>
    <ligand>
        <name>ATP</name>
        <dbReference type="ChEBI" id="CHEBI:30616"/>
    </ligand>
</feature>
<organism evidence="15 16">
    <name type="scientific">Lapidilactobacillus achengensis</name>
    <dbReference type="NCBI Taxonomy" id="2486000"/>
    <lineage>
        <taxon>Bacteria</taxon>
        <taxon>Bacillati</taxon>
        <taxon>Bacillota</taxon>
        <taxon>Bacilli</taxon>
        <taxon>Lactobacillales</taxon>
        <taxon>Lactobacillaceae</taxon>
        <taxon>Lapidilactobacillus</taxon>
    </lineage>
</organism>
<keyword evidence="6 12" id="KW-0547">Nucleotide-binding</keyword>
<evidence type="ECO:0000256" key="3">
    <source>
        <dbReference type="ARBA" id="ARBA00020170"/>
    </source>
</evidence>
<gene>
    <name evidence="12 15" type="primary">recF</name>
    <name evidence="15" type="ORF">ACFQHW_02525</name>
</gene>
<dbReference type="RefSeq" id="WP_125601396.1">
    <property type="nucleotide sequence ID" value="NZ_JBHSSM010000007.1"/>
</dbReference>
<accession>A0ABW1UL37</accession>
<comment type="caution">
    <text evidence="15">The sequence shown here is derived from an EMBL/GenBank/DDBJ whole genome shotgun (WGS) entry which is preliminary data.</text>
</comment>
<keyword evidence="9 12" id="KW-0238">DNA-binding</keyword>
<comment type="function">
    <text evidence="12 13">The RecF protein is involved in DNA metabolism; it is required for DNA replication and normal SOS inducibility. RecF binds preferentially to single-stranded, linear DNA. It also seems to bind ATP.</text>
</comment>
<dbReference type="InterPro" id="IPR003395">
    <property type="entry name" value="RecF/RecN/SMC_N"/>
</dbReference>
<evidence type="ECO:0000313" key="16">
    <source>
        <dbReference type="Proteomes" id="UP001596310"/>
    </source>
</evidence>
<evidence type="ECO:0000313" key="15">
    <source>
        <dbReference type="EMBL" id="MFC6314441.1"/>
    </source>
</evidence>
<keyword evidence="8 12" id="KW-0067">ATP-binding</keyword>
<evidence type="ECO:0000256" key="4">
    <source>
        <dbReference type="ARBA" id="ARBA00022490"/>
    </source>
</evidence>
<evidence type="ECO:0000256" key="9">
    <source>
        <dbReference type="ARBA" id="ARBA00023125"/>
    </source>
</evidence>
<proteinExistence type="inferred from homology"/>
<sequence>MYLQQIALTHFRNYDRLTAEFSPQINVLIGENAQGKTNLLEAIYVLSLARSHRTTDDKSLIQWGHDFAKVSGVIQRRLSPLPLELVISQKGKQARVNHLDQKRLSDYVGQFNVVLFAPEDLELVKGSPAKRRRFIDMEFGQIDHQYLYNISQYRSILRQRNLYLRQLKFGEAKDRVYLEVLSDQLAGFGAEIVWTRHLFLQQMVAFASAEHRQITQNREELQFAYQTVLPEAELTSSNQIFQFLQQDYQRLQKREIQQGTTLSGPHRDDVRFIVNEQNVQEFGSQGQQRTVALSLKLAEIQMIKEKTGEAPVLLLDDVLSELDDLRQTHLLHTIQDQVQTFLTTTSLDGVAQEVIGQPTVFRVTQGQIERE</sequence>
<comment type="similarity">
    <text evidence="2 12 13">Belongs to the RecF family.</text>
</comment>
<keyword evidence="10 12" id="KW-0234">DNA repair</keyword>
<evidence type="ECO:0000256" key="1">
    <source>
        <dbReference type="ARBA" id="ARBA00004496"/>
    </source>
</evidence>
<dbReference type="PROSITE" id="PS00618">
    <property type="entry name" value="RECF_2"/>
    <property type="match status" value="1"/>
</dbReference>
<dbReference type="Gene3D" id="3.40.50.300">
    <property type="entry name" value="P-loop containing nucleotide triphosphate hydrolases"/>
    <property type="match status" value="1"/>
</dbReference>
<dbReference type="Proteomes" id="UP001596310">
    <property type="component" value="Unassembled WGS sequence"/>
</dbReference>
<feature type="domain" description="RecF/RecN/SMC N-terminal" evidence="14">
    <location>
        <begin position="2"/>
        <end position="346"/>
    </location>
</feature>
<dbReference type="NCBIfam" id="TIGR00611">
    <property type="entry name" value="recf"/>
    <property type="match status" value="1"/>
</dbReference>
<dbReference type="PANTHER" id="PTHR32182">
    <property type="entry name" value="DNA REPLICATION AND REPAIR PROTEIN RECF"/>
    <property type="match status" value="1"/>
</dbReference>
<dbReference type="Gene3D" id="1.20.1050.90">
    <property type="entry name" value="RecF/RecN/SMC, N-terminal domain"/>
    <property type="match status" value="1"/>
</dbReference>
<keyword evidence="4 12" id="KW-0963">Cytoplasm</keyword>
<evidence type="ECO:0000259" key="14">
    <source>
        <dbReference type="Pfam" id="PF02463"/>
    </source>
</evidence>
<comment type="subcellular location">
    <subcellularLocation>
        <location evidence="1 12 13">Cytoplasm</location>
    </subcellularLocation>
</comment>
<evidence type="ECO:0000256" key="2">
    <source>
        <dbReference type="ARBA" id="ARBA00008016"/>
    </source>
</evidence>
<dbReference type="InterPro" id="IPR001238">
    <property type="entry name" value="DNA-binding_RecF"/>
</dbReference>
<dbReference type="PANTHER" id="PTHR32182:SF0">
    <property type="entry name" value="DNA REPLICATION AND REPAIR PROTEIN RECF"/>
    <property type="match status" value="1"/>
</dbReference>
<name>A0ABW1UL37_9LACO</name>
<evidence type="ECO:0000256" key="8">
    <source>
        <dbReference type="ARBA" id="ARBA00022840"/>
    </source>
</evidence>
<evidence type="ECO:0000256" key="11">
    <source>
        <dbReference type="ARBA" id="ARBA00023236"/>
    </source>
</evidence>
<dbReference type="HAMAP" id="MF_00365">
    <property type="entry name" value="RecF"/>
    <property type="match status" value="1"/>
</dbReference>
<dbReference type="EMBL" id="JBHSSM010000007">
    <property type="protein sequence ID" value="MFC6314441.1"/>
    <property type="molecule type" value="Genomic_DNA"/>
</dbReference>
<evidence type="ECO:0000256" key="5">
    <source>
        <dbReference type="ARBA" id="ARBA00022705"/>
    </source>
</evidence>
<reference evidence="16" key="1">
    <citation type="journal article" date="2019" name="Int. J. Syst. Evol. Microbiol.">
        <title>The Global Catalogue of Microorganisms (GCM) 10K type strain sequencing project: providing services to taxonomists for standard genome sequencing and annotation.</title>
        <authorList>
            <consortium name="The Broad Institute Genomics Platform"/>
            <consortium name="The Broad Institute Genome Sequencing Center for Infectious Disease"/>
            <person name="Wu L."/>
            <person name="Ma J."/>
        </authorList>
    </citation>
    <scope>NUCLEOTIDE SEQUENCE [LARGE SCALE GENOMIC DNA]</scope>
    <source>
        <strain evidence="16">CCM 8897</strain>
    </source>
</reference>
<dbReference type="PROSITE" id="PS00617">
    <property type="entry name" value="RECF_1"/>
    <property type="match status" value="1"/>
</dbReference>